<evidence type="ECO:0000313" key="3">
    <source>
        <dbReference type="EMBL" id="MCU7550697.1"/>
    </source>
</evidence>
<proteinExistence type="predicted"/>
<name>A0A9X2XY28_9BACT</name>
<accession>A0A9X2XY28</accession>
<dbReference type="RefSeq" id="WP_279298136.1">
    <property type="nucleotide sequence ID" value="NZ_JAOTIF010000014.1"/>
</dbReference>
<feature type="transmembrane region" description="Helical" evidence="2">
    <location>
        <begin position="6"/>
        <end position="28"/>
    </location>
</feature>
<keyword evidence="2" id="KW-0472">Membrane</keyword>
<keyword evidence="2" id="KW-1133">Transmembrane helix</keyword>
<dbReference type="EMBL" id="JAOTIF010000014">
    <property type="protein sequence ID" value="MCU7550697.1"/>
    <property type="molecule type" value="Genomic_DNA"/>
</dbReference>
<protein>
    <submittedName>
        <fullName evidence="3">DUF4834 family protein</fullName>
    </submittedName>
</protein>
<feature type="compositionally biased region" description="Low complexity" evidence="1">
    <location>
        <begin position="46"/>
        <end position="56"/>
    </location>
</feature>
<dbReference type="AlphaFoldDB" id="A0A9X2XY28"/>
<organism evidence="3 4">
    <name type="scientific">Paraflavisolibacter caeni</name>
    <dbReference type="NCBI Taxonomy" id="2982496"/>
    <lineage>
        <taxon>Bacteria</taxon>
        <taxon>Pseudomonadati</taxon>
        <taxon>Bacteroidota</taxon>
        <taxon>Chitinophagia</taxon>
        <taxon>Chitinophagales</taxon>
        <taxon>Chitinophagaceae</taxon>
        <taxon>Paraflavisolibacter</taxon>
    </lineage>
</organism>
<gene>
    <name evidence="3" type="ORF">OCK74_16385</name>
</gene>
<sequence length="85" mass="10181">MSVFSILFYGFLIYLLYRLVFNFIIPIYRTTRQVKKSFRAMHEQMNQHQHQQQGNGSDTQTQQQNKGKDLNTDNVGEYIDFEEIK</sequence>
<evidence type="ECO:0000313" key="4">
    <source>
        <dbReference type="Proteomes" id="UP001155483"/>
    </source>
</evidence>
<evidence type="ECO:0000256" key="1">
    <source>
        <dbReference type="SAM" id="MobiDB-lite"/>
    </source>
</evidence>
<reference evidence="3" key="2">
    <citation type="submission" date="2023-04" db="EMBL/GenBank/DDBJ databases">
        <title>Paracnuella aquatica gen. nov., sp. nov., a member of the family Chitinophagaceae isolated from a hot spring.</title>
        <authorList>
            <person name="Wang C."/>
        </authorList>
    </citation>
    <scope>NUCLEOTIDE SEQUENCE</scope>
    <source>
        <strain evidence="3">LB-8</strain>
    </source>
</reference>
<dbReference type="Proteomes" id="UP001155483">
    <property type="component" value="Unassembled WGS sequence"/>
</dbReference>
<feature type="region of interest" description="Disordered" evidence="1">
    <location>
        <begin position="39"/>
        <end position="85"/>
    </location>
</feature>
<keyword evidence="2" id="KW-0812">Transmembrane</keyword>
<evidence type="ECO:0000256" key="2">
    <source>
        <dbReference type="SAM" id="Phobius"/>
    </source>
</evidence>
<keyword evidence="4" id="KW-1185">Reference proteome</keyword>
<reference evidence="3" key="1">
    <citation type="submission" date="2022-09" db="EMBL/GenBank/DDBJ databases">
        <authorList>
            <person name="Yuan C."/>
            <person name="Ke Z."/>
        </authorList>
    </citation>
    <scope>NUCLEOTIDE SEQUENCE</scope>
    <source>
        <strain evidence="3">LB-8</strain>
    </source>
</reference>
<comment type="caution">
    <text evidence="3">The sequence shown here is derived from an EMBL/GenBank/DDBJ whole genome shotgun (WGS) entry which is preliminary data.</text>
</comment>